<dbReference type="FunFam" id="3.55.40.20:FF:000001">
    <property type="entry name" value="Superoxide dismutase"/>
    <property type="match status" value="1"/>
</dbReference>
<dbReference type="Pfam" id="PF02777">
    <property type="entry name" value="Sod_Fe_C"/>
    <property type="match status" value="1"/>
</dbReference>
<feature type="binding site" evidence="5">
    <location>
        <position position="199"/>
    </location>
    <ligand>
        <name>Mn(2+)</name>
        <dbReference type="ChEBI" id="CHEBI:29035"/>
    </ligand>
</feature>
<accession>A0A1P9WU47</accession>
<dbReference type="KEGG" id="smon:AWR27_05925"/>
<keyword evidence="3 5" id="KW-0479">Metal-binding</keyword>
<dbReference type="STRING" id="1178516.AWR27_05925"/>
<feature type="domain" description="Manganese/iron superoxide dismutase N-terminal" evidence="7">
    <location>
        <begin position="35"/>
        <end position="120"/>
    </location>
</feature>
<dbReference type="EMBL" id="CP014263">
    <property type="protein sequence ID" value="AQG78904.1"/>
    <property type="molecule type" value="Genomic_DNA"/>
</dbReference>
<evidence type="ECO:0000256" key="5">
    <source>
        <dbReference type="PIRSR" id="PIRSR000349-1"/>
    </source>
</evidence>
<dbReference type="EC" id="1.15.1.1" evidence="2 6"/>
<dbReference type="GO" id="GO:0004784">
    <property type="term" value="F:superoxide dismutase activity"/>
    <property type="evidence" value="ECO:0007669"/>
    <property type="project" value="UniProtKB-EC"/>
</dbReference>
<evidence type="ECO:0000259" key="7">
    <source>
        <dbReference type="Pfam" id="PF00081"/>
    </source>
</evidence>
<dbReference type="InterPro" id="IPR036314">
    <property type="entry name" value="SOD_C_sf"/>
</dbReference>
<dbReference type="PANTHER" id="PTHR43595">
    <property type="entry name" value="37S RIBOSOMAL PROTEIN S26, MITOCHONDRIAL"/>
    <property type="match status" value="1"/>
</dbReference>
<evidence type="ECO:0000313" key="9">
    <source>
        <dbReference type="EMBL" id="AQG78904.1"/>
    </source>
</evidence>
<dbReference type="OrthoDB" id="9803125at2"/>
<dbReference type="InterPro" id="IPR019833">
    <property type="entry name" value="Mn/Fe_SOD_BS"/>
</dbReference>
<dbReference type="PIRSF" id="PIRSF000349">
    <property type="entry name" value="SODismutase"/>
    <property type="match status" value="1"/>
</dbReference>
<evidence type="ECO:0000313" key="10">
    <source>
        <dbReference type="Proteomes" id="UP000187941"/>
    </source>
</evidence>
<evidence type="ECO:0000256" key="6">
    <source>
        <dbReference type="RuleBase" id="RU000414"/>
    </source>
</evidence>
<evidence type="ECO:0000256" key="2">
    <source>
        <dbReference type="ARBA" id="ARBA00012682"/>
    </source>
</evidence>
<dbReference type="InterPro" id="IPR001189">
    <property type="entry name" value="Mn/Fe_SOD"/>
</dbReference>
<comment type="catalytic activity">
    <reaction evidence="6">
        <text>2 superoxide + 2 H(+) = H2O2 + O2</text>
        <dbReference type="Rhea" id="RHEA:20696"/>
        <dbReference type="ChEBI" id="CHEBI:15378"/>
        <dbReference type="ChEBI" id="CHEBI:15379"/>
        <dbReference type="ChEBI" id="CHEBI:16240"/>
        <dbReference type="ChEBI" id="CHEBI:18421"/>
        <dbReference type="EC" id="1.15.1.1"/>
    </reaction>
</comment>
<protein>
    <recommendedName>
        <fullName evidence="2 6">Superoxide dismutase</fullName>
        <ecNumber evidence="2 6">1.15.1.1</ecNumber>
    </recommendedName>
</protein>
<dbReference type="InterPro" id="IPR036324">
    <property type="entry name" value="Mn/Fe_SOD_N_sf"/>
</dbReference>
<name>A0A1P9WU47_9BACT</name>
<dbReference type="GO" id="GO:0046872">
    <property type="term" value="F:metal ion binding"/>
    <property type="evidence" value="ECO:0007669"/>
    <property type="project" value="UniProtKB-KW"/>
</dbReference>
<keyword evidence="10" id="KW-1185">Reference proteome</keyword>
<organism evidence="9 10">
    <name type="scientific">Spirosoma montaniterrae</name>
    <dbReference type="NCBI Taxonomy" id="1178516"/>
    <lineage>
        <taxon>Bacteria</taxon>
        <taxon>Pseudomonadati</taxon>
        <taxon>Bacteroidota</taxon>
        <taxon>Cytophagia</taxon>
        <taxon>Cytophagales</taxon>
        <taxon>Cytophagaceae</taxon>
        <taxon>Spirosoma</taxon>
    </lineage>
</organism>
<dbReference type="PROSITE" id="PS00088">
    <property type="entry name" value="SOD_MN"/>
    <property type="match status" value="1"/>
</dbReference>
<dbReference type="RefSeq" id="WP_077130347.1">
    <property type="nucleotide sequence ID" value="NZ_CP014263.1"/>
</dbReference>
<feature type="binding site" evidence="5">
    <location>
        <position position="113"/>
    </location>
    <ligand>
        <name>Mn(2+)</name>
        <dbReference type="ChEBI" id="CHEBI:29035"/>
    </ligand>
</feature>
<gene>
    <name evidence="9" type="ORF">AWR27_05925</name>
</gene>
<dbReference type="Proteomes" id="UP000187941">
    <property type="component" value="Chromosome"/>
</dbReference>
<dbReference type="SUPFAM" id="SSF46609">
    <property type="entry name" value="Fe,Mn superoxide dismutase (SOD), N-terminal domain"/>
    <property type="match status" value="1"/>
</dbReference>
<sequence length="234" mass="25611">MNRSEFLKLAFGASAGLIATRSFGGFEPTQAEGPFTLAPLPYDAGALEPHIDKRTMEIHHGKHHKAYVDNLNKAVAMPENAAMAKMSIDALVKGIDAKTPAAVRNNAGGHWNHTFFWNIMGPNAGGTPKGALADAINKKFGSFDNFKTEWGKAATARFGSGWVWLIKTSDGVDITTTPNQDNPLMGVAEKKGTPIMGLDVWEHAYYLNYQNRRPDYVAAAWNVFDWNKIGKNFG</sequence>
<dbReference type="AlphaFoldDB" id="A0A1P9WU47"/>
<proteinExistence type="inferred from homology"/>
<comment type="similarity">
    <text evidence="1 6">Belongs to the iron/manganese superoxide dismutase family.</text>
</comment>
<dbReference type="Gene3D" id="3.55.40.20">
    <property type="entry name" value="Iron/manganese superoxide dismutase, C-terminal domain"/>
    <property type="match status" value="1"/>
</dbReference>
<dbReference type="Gene3D" id="1.10.287.990">
    <property type="entry name" value="Fe,Mn superoxide dismutase (SOD) domain"/>
    <property type="match status" value="1"/>
</dbReference>
<feature type="binding site" evidence="5">
    <location>
        <position position="203"/>
    </location>
    <ligand>
        <name>Mn(2+)</name>
        <dbReference type="ChEBI" id="CHEBI:29035"/>
    </ligand>
</feature>
<dbReference type="InterPro" id="IPR019831">
    <property type="entry name" value="Mn/Fe_SOD_N"/>
</dbReference>
<evidence type="ECO:0000256" key="3">
    <source>
        <dbReference type="ARBA" id="ARBA00022723"/>
    </source>
</evidence>
<dbReference type="PRINTS" id="PR01703">
    <property type="entry name" value="MNSODISMTASE"/>
</dbReference>
<comment type="function">
    <text evidence="6">Destroys radicals which are normally produced within the cells and which are toxic to biological systems.</text>
</comment>
<reference evidence="9 10" key="1">
    <citation type="submission" date="2016-01" db="EMBL/GenBank/DDBJ databases">
        <authorList>
            <person name="Oliw E.H."/>
        </authorList>
    </citation>
    <scope>NUCLEOTIDE SEQUENCE [LARGE SCALE GENOMIC DNA]</scope>
    <source>
        <strain evidence="9 10">DY10</strain>
    </source>
</reference>
<evidence type="ECO:0000256" key="4">
    <source>
        <dbReference type="ARBA" id="ARBA00023002"/>
    </source>
</evidence>
<feature type="domain" description="Manganese/iron superoxide dismutase C-terminal" evidence="8">
    <location>
        <begin position="128"/>
        <end position="231"/>
    </location>
</feature>
<dbReference type="GO" id="GO:0005737">
    <property type="term" value="C:cytoplasm"/>
    <property type="evidence" value="ECO:0007669"/>
    <property type="project" value="TreeGrafter"/>
</dbReference>
<dbReference type="SUPFAM" id="SSF54719">
    <property type="entry name" value="Fe,Mn superoxide dismutase (SOD), C-terminal domain"/>
    <property type="match status" value="1"/>
</dbReference>
<dbReference type="InterPro" id="IPR019832">
    <property type="entry name" value="Mn/Fe_SOD_C"/>
</dbReference>
<keyword evidence="4 6" id="KW-0560">Oxidoreductase</keyword>
<dbReference type="Pfam" id="PF00081">
    <property type="entry name" value="Sod_Fe_N"/>
    <property type="match status" value="1"/>
</dbReference>
<dbReference type="PANTHER" id="PTHR43595:SF2">
    <property type="entry name" value="SMALL RIBOSOMAL SUBUNIT PROTEIN MS42"/>
    <property type="match status" value="1"/>
</dbReference>
<evidence type="ECO:0000259" key="8">
    <source>
        <dbReference type="Pfam" id="PF02777"/>
    </source>
</evidence>
<evidence type="ECO:0000256" key="1">
    <source>
        <dbReference type="ARBA" id="ARBA00008714"/>
    </source>
</evidence>
<feature type="binding site" evidence="5">
    <location>
        <position position="59"/>
    </location>
    <ligand>
        <name>Mn(2+)</name>
        <dbReference type="ChEBI" id="CHEBI:29035"/>
    </ligand>
</feature>